<evidence type="ECO:0000313" key="3">
    <source>
        <dbReference type="Proteomes" id="UP001521785"/>
    </source>
</evidence>
<dbReference type="Proteomes" id="UP001521785">
    <property type="component" value="Unassembled WGS sequence"/>
</dbReference>
<feature type="region of interest" description="Disordered" evidence="1">
    <location>
        <begin position="249"/>
        <end position="338"/>
    </location>
</feature>
<reference evidence="2 3" key="1">
    <citation type="submission" date="2024-02" db="EMBL/GenBank/DDBJ databases">
        <title>De novo assembly and annotation of 12 fungi associated with fruit tree decline syndrome in Ontario, Canada.</title>
        <authorList>
            <person name="Sulman M."/>
            <person name="Ellouze W."/>
            <person name="Ilyukhin E."/>
        </authorList>
    </citation>
    <scope>NUCLEOTIDE SEQUENCE [LARGE SCALE GENOMIC DNA]</scope>
    <source>
        <strain evidence="2 3">M42-189</strain>
    </source>
</reference>
<comment type="caution">
    <text evidence="2">The sequence shown here is derived from an EMBL/GenBank/DDBJ whole genome shotgun (WGS) entry which is preliminary data.</text>
</comment>
<feature type="compositionally biased region" description="Polar residues" evidence="1">
    <location>
        <begin position="275"/>
        <end position="287"/>
    </location>
</feature>
<sequence length="409" mass="45971">MTLESPYHQWIKSLVAAGYGNLRVLERGLMHNSEHVDATCTVLTLTKDGTLEENRPANDVDFAPLSKHKSNRAFVIEGLSKDMVEKAGSAFDIEPEFFGSHLRATAWEYYDVALVNRFVSYWERDIGEGYFNRVILIDSPLPEYIEFAYDDSEGSQVLSEAWDPYQGGPLDFANLATRKAFLKKHPKVPNGYQESVKEMLISRLNSPALVLPEPDGTSTTAAILQRIVLSNWALTLRFLRRDFDSVNLGDLTNESITTPSSSRMSSSNRDKSDTKPNQPSNKTNQSSKPPKTPTTKDITNREYFSADGTHEHTDDFEDFDTEQPSTPKTSPKHVRSNSAASLVNISNTKEETPSPTASEILLNADIRDVAALSEFNLRAREEGKSSEERKRLLVEMQEERVMKREGVNK</sequence>
<proteinExistence type="predicted"/>
<evidence type="ECO:0000313" key="2">
    <source>
        <dbReference type="EMBL" id="KAL1599636.1"/>
    </source>
</evidence>
<feature type="compositionally biased region" description="Low complexity" evidence="1">
    <location>
        <begin position="255"/>
        <end position="267"/>
    </location>
</feature>
<accession>A0ABR3R5D0</accession>
<dbReference type="EMBL" id="JAKJXO020000010">
    <property type="protein sequence ID" value="KAL1599636.1"/>
    <property type="molecule type" value="Genomic_DNA"/>
</dbReference>
<protein>
    <submittedName>
        <fullName evidence="2">Uncharacterized protein</fullName>
    </submittedName>
</protein>
<gene>
    <name evidence="2" type="ORF">SLS60_007439</name>
</gene>
<name>A0ABR3R5D0_9PLEO</name>
<keyword evidence="3" id="KW-1185">Reference proteome</keyword>
<organism evidence="2 3">
    <name type="scientific">Paraconiothyrium brasiliense</name>
    <dbReference type="NCBI Taxonomy" id="300254"/>
    <lineage>
        <taxon>Eukaryota</taxon>
        <taxon>Fungi</taxon>
        <taxon>Dikarya</taxon>
        <taxon>Ascomycota</taxon>
        <taxon>Pezizomycotina</taxon>
        <taxon>Dothideomycetes</taxon>
        <taxon>Pleosporomycetidae</taxon>
        <taxon>Pleosporales</taxon>
        <taxon>Massarineae</taxon>
        <taxon>Didymosphaeriaceae</taxon>
        <taxon>Paraconiothyrium</taxon>
    </lineage>
</organism>
<evidence type="ECO:0000256" key="1">
    <source>
        <dbReference type="SAM" id="MobiDB-lite"/>
    </source>
</evidence>